<dbReference type="Pfam" id="PF13424">
    <property type="entry name" value="TPR_12"/>
    <property type="match status" value="2"/>
</dbReference>
<dbReference type="InterPro" id="IPR019734">
    <property type="entry name" value="TPR_rpt"/>
</dbReference>
<dbReference type="PANTHER" id="PTHR47691">
    <property type="entry name" value="REGULATOR-RELATED"/>
    <property type="match status" value="1"/>
</dbReference>
<dbReference type="Pfam" id="PF13374">
    <property type="entry name" value="TPR_10"/>
    <property type="match status" value="1"/>
</dbReference>
<evidence type="ECO:0000259" key="2">
    <source>
        <dbReference type="Pfam" id="PF12770"/>
    </source>
</evidence>
<dbReference type="PANTHER" id="PTHR47691:SF3">
    <property type="entry name" value="HTH-TYPE TRANSCRIPTIONAL REGULATOR RV0890C-RELATED"/>
    <property type="match status" value="1"/>
</dbReference>
<dbReference type="SUPFAM" id="SSF52540">
    <property type="entry name" value="P-loop containing nucleoside triphosphate hydrolases"/>
    <property type="match status" value="1"/>
</dbReference>
<dbReference type="InterPro" id="IPR027417">
    <property type="entry name" value="P-loop_NTPase"/>
</dbReference>
<accession>A0ABT5XGH8</accession>
<comment type="caution">
    <text evidence="3">The sequence shown here is derived from an EMBL/GenBank/DDBJ whole genome shotgun (WGS) entry which is preliminary data.</text>
</comment>
<dbReference type="RefSeq" id="WP_316969479.1">
    <property type="nucleotide sequence ID" value="NZ_JARFPL010000030.1"/>
</dbReference>
<sequence>MATPPPPAQPSTEELPFRVLVIISRPLDESELPNIADQWALYSGLSAVKTPARLDFLRPPTIEQLRTEILGGYDVVHFDGHGSFGRRCPSCSGLNPPEGKKCGRCNAVLEYEEAGGYLAFEGEDGTVDSLAAEDLAGMINAVPGRPTKLVILSACESAKGGDASLLAVLTREGVPAVMGMREPVPVELTVALSRPLYAYLGAGNNIKEAFDQARPSLAKLPKSEEGTPAEEIPILEGDGTGARIVDRPMRGEVVVERERIFGVPEYDFVGEFIRGDPPRGRKGLLARTVRALNGGERLVVLTGQGGIGKSVLGAEAARRIAWRYPGGVFWRSGAEIENMSLNELLDAFVNVFGYEFRTRLVDEKRDIVLGYLRDLGTASLIVVDNAETIKDPAVFRFLEGIPRPSAALVTSREALEREGTHIDIDEMEPLEATRLFIVEARRRKPGWGEKLTSSDLKAMRDISGHLDGHPLAIKLAAAMVGSDSLATICQRVLAAPHKEVSTRFDFSYNPLPEGEKELLHRMAAFASSATEVVIEMTSTLPLFEGDATAALPQWRDDLTELVRKSFVDTVPVTAFDDSGDEVTWQRYRLHSLMRQYASGKAGEGAMKIHLRRAANIFLAYATLFEEDYNALQAEHENILAGLDWAYAAKEWEMVRSLVSATEFYLRTRGYWNEDKIRLKQAMKACESLGDKAGVAISLHQLGILAQDTGDIDEARRLYGDSLKIAQELGYKSGVAKSLGQLGMLAQDTGDIDEARRLYSDSLKTFQELGDKDGVAKSLGQLGMLAQGTGDIIEARRLYAESLKIAQDLGDKSGIASSLHQLGMLAQDTGDIDEARRLYAESMKIAQEMGDKDGVAITLANSSILEEGEGNLDQALDLIRMAEKLFLELGSPKATQARQIRERLEQKAQDKPSSFGRIKRWLGLG</sequence>
<dbReference type="SMART" id="SM00028">
    <property type="entry name" value="TPR"/>
    <property type="match status" value="4"/>
</dbReference>
<name>A0ABT5XGH8_9EURY</name>
<dbReference type="Gene3D" id="1.25.40.10">
    <property type="entry name" value="Tetratricopeptide repeat domain"/>
    <property type="match status" value="2"/>
</dbReference>
<protein>
    <submittedName>
        <fullName evidence="3">Tetratricopeptide repeat protein</fullName>
    </submittedName>
</protein>
<proteinExistence type="predicted"/>
<dbReference type="InterPro" id="IPR024983">
    <property type="entry name" value="CHAT_dom"/>
</dbReference>
<dbReference type="EMBL" id="JARFPL010000030">
    <property type="protein sequence ID" value="MDF0593777.1"/>
    <property type="molecule type" value="Genomic_DNA"/>
</dbReference>
<dbReference type="Gene3D" id="3.40.50.300">
    <property type="entry name" value="P-loop containing nucleotide triphosphate hydrolases"/>
    <property type="match status" value="1"/>
</dbReference>
<gene>
    <name evidence="3" type="ORF">P0O24_09290</name>
</gene>
<feature type="domain" description="CHAT" evidence="2">
    <location>
        <begin position="53"/>
        <end position="222"/>
    </location>
</feature>
<keyword evidence="4" id="KW-1185">Reference proteome</keyword>
<dbReference type="SUPFAM" id="SSF48452">
    <property type="entry name" value="TPR-like"/>
    <property type="match status" value="1"/>
</dbReference>
<evidence type="ECO:0000256" key="1">
    <source>
        <dbReference type="PROSITE-ProRule" id="PRU00339"/>
    </source>
</evidence>
<dbReference type="InterPro" id="IPR011990">
    <property type="entry name" value="TPR-like_helical_dom_sf"/>
</dbReference>
<organism evidence="3 4">
    <name type="scientific">Candidatus Methanocrinis alkalitolerans</name>
    <dbReference type="NCBI Taxonomy" id="3033395"/>
    <lineage>
        <taxon>Archaea</taxon>
        <taxon>Methanobacteriati</taxon>
        <taxon>Methanobacteriota</taxon>
        <taxon>Stenosarchaea group</taxon>
        <taxon>Methanomicrobia</taxon>
        <taxon>Methanotrichales</taxon>
        <taxon>Methanotrichaceae</taxon>
        <taxon>Methanocrinis</taxon>
    </lineage>
</organism>
<keyword evidence="1" id="KW-0802">TPR repeat</keyword>
<dbReference type="PROSITE" id="PS50005">
    <property type="entry name" value="TPR"/>
    <property type="match status" value="1"/>
</dbReference>
<reference evidence="3 4" key="1">
    <citation type="submission" date="2023-03" db="EMBL/GenBank/DDBJ databases">
        <title>Whole genome sequencing of Methanotrichaceae archaeon M04Ac.</title>
        <authorList>
            <person name="Khomyakova M.A."/>
            <person name="Merkel A.Y."/>
            <person name="Slobodkin A.I."/>
        </authorList>
    </citation>
    <scope>NUCLEOTIDE SEQUENCE [LARGE SCALE GENOMIC DNA]</scope>
    <source>
        <strain evidence="3 4">M04Ac</strain>
    </source>
</reference>
<feature type="repeat" description="TPR" evidence="1">
    <location>
        <begin position="815"/>
        <end position="848"/>
    </location>
</feature>
<dbReference type="Pfam" id="PF12770">
    <property type="entry name" value="CHAT"/>
    <property type="match status" value="1"/>
</dbReference>
<evidence type="ECO:0000313" key="4">
    <source>
        <dbReference type="Proteomes" id="UP001215956"/>
    </source>
</evidence>
<evidence type="ECO:0000313" key="3">
    <source>
        <dbReference type="EMBL" id="MDF0593777.1"/>
    </source>
</evidence>
<dbReference type="Proteomes" id="UP001215956">
    <property type="component" value="Unassembled WGS sequence"/>
</dbReference>